<evidence type="ECO:0000313" key="7">
    <source>
        <dbReference type="Proteomes" id="UP000324091"/>
    </source>
</evidence>
<dbReference type="InterPro" id="IPR000651">
    <property type="entry name" value="Ras-like_Gua-exchang_fac_N"/>
</dbReference>
<dbReference type="InterPro" id="IPR008937">
    <property type="entry name" value="Ras-like_GEF"/>
</dbReference>
<dbReference type="InterPro" id="IPR023578">
    <property type="entry name" value="Ras_GEF_dom_sf"/>
</dbReference>
<feature type="compositionally biased region" description="Polar residues" evidence="3">
    <location>
        <begin position="1"/>
        <end position="14"/>
    </location>
</feature>
<dbReference type="CDD" id="cd06224">
    <property type="entry name" value="REM"/>
    <property type="match status" value="1"/>
</dbReference>
<dbReference type="Gene3D" id="1.10.840.10">
    <property type="entry name" value="Ras guanine-nucleotide exchange factors catalytic domain"/>
    <property type="match status" value="1"/>
</dbReference>
<dbReference type="AlphaFoldDB" id="A0A5C6N277"/>
<dbReference type="SUPFAM" id="SSF48366">
    <property type="entry name" value="Ras GEF"/>
    <property type="match status" value="1"/>
</dbReference>
<feature type="domain" description="Ras-GEF" evidence="4">
    <location>
        <begin position="612"/>
        <end position="860"/>
    </location>
</feature>
<protein>
    <submittedName>
        <fullName evidence="6">Ras-GEF domain-containing family member 1B-A</fullName>
    </submittedName>
</protein>
<dbReference type="PANTHER" id="PTHR23113:SF197">
    <property type="entry name" value="RAS-GEF DOMAIN-CONTAINING FAMILY MEMBER 1B"/>
    <property type="match status" value="1"/>
</dbReference>
<evidence type="ECO:0000313" key="6">
    <source>
        <dbReference type="EMBL" id="TWW60858.1"/>
    </source>
</evidence>
<dbReference type="FunFam" id="1.20.870.10:FF:000007">
    <property type="entry name" value="Ras-GEF domain-containing family member 1B"/>
    <property type="match status" value="1"/>
</dbReference>
<dbReference type="InterPro" id="IPR001895">
    <property type="entry name" value="RASGEF_cat_dom"/>
</dbReference>
<sequence length="894" mass="102243">MNPAMINSTNSVSTARRKREAERSVNWTVEETRVLLCAWSDERIQKSLAENLRNRHVFKQLSARMSEMGFFRNPQQCRLRVKTLKANYVRAKLQRSVDSSQPCTFKYFTEMDAVLSRRAVTGNGGPYTASPDRTPCLNIDATGHGFASLERRGPSLSSLEEGERHYSWQLDSDIKLEGVEHSADVFEFSNTGFPHQQRGPCPEEDQESSTNGEIAATQETSLSIPSPHGIAPPPASAPRDRSTASPLHGPPNPPTLPTTAHCHTDSSCLEPIVRHISDCFQRMMSDTRGLFVQLENQRQDQARWHQELLAQWLQREECRQREMAEREERREKARMEHEIRVLELLTSLTREQRKPHGAADAQAAVLRLPALAFLMEMGAEKLLASPGPSLAAVQSRGLTGFLTRHDNMPQTPPLTGQLNCSGYNKNLYQTKEEGYPGLFYHDNNLVSGSLEALIHHLVPTVDYYPDRTYIFTFLLSSRLFMHPYELMSKVCHLCMEQQRLGDPQADKKRVRKITPKILQLLTEWTETFPYDFRDERMMRSLKELTHRLASGEEVYRKAVGQLSQGLIRRLTVQSQYEEALVKINATAAERLAALKSKPQASIQRDMLSICSDPFTVAQQLTHIELERLSYIGPEEFVQAFVQKDPLDNDKSCYSDRKKASNLEAYVEWFNRLSYLVATEICMPVKKKHRARVIEFFIDVARECFNIGNFNSLMAIISGMNMSPVSRLKKTWSKVKTAKFDILEHQMDPSSNFYNYRTALRGATQRSITANSSREKIVIPFFSLLIKDIYFLNEGCASRLPDGHINFEKFWELAKQVSEFMTWKKVECPFEKDRKILQHLLTAPAFTEDALYLASYESEGPENNMEKDRWKSLRTVKCADQTDPEGCRSTLLSRV</sequence>
<feature type="compositionally biased region" description="Polar residues" evidence="3">
    <location>
        <begin position="208"/>
        <end position="224"/>
    </location>
</feature>
<dbReference type="PROSITE" id="PS00720">
    <property type="entry name" value="RASGEF"/>
    <property type="match status" value="1"/>
</dbReference>
<dbReference type="EMBL" id="RHFK02000018">
    <property type="protein sequence ID" value="TWW60858.1"/>
    <property type="molecule type" value="Genomic_DNA"/>
</dbReference>
<organism evidence="6 7">
    <name type="scientific">Takifugu flavidus</name>
    <name type="common">sansaifugu</name>
    <dbReference type="NCBI Taxonomy" id="433684"/>
    <lineage>
        <taxon>Eukaryota</taxon>
        <taxon>Metazoa</taxon>
        <taxon>Chordata</taxon>
        <taxon>Craniata</taxon>
        <taxon>Vertebrata</taxon>
        <taxon>Euteleostomi</taxon>
        <taxon>Actinopterygii</taxon>
        <taxon>Neopterygii</taxon>
        <taxon>Teleostei</taxon>
        <taxon>Neoteleostei</taxon>
        <taxon>Acanthomorphata</taxon>
        <taxon>Eupercaria</taxon>
        <taxon>Tetraodontiformes</taxon>
        <taxon>Tetradontoidea</taxon>
        <taxon>Tetraodontidae</taxon>
        <taxon>Takifugu</taxon>
    </lineage>
</organism>
<dbReference type="InterPro" id="IPR044822">
    <property type="entry name" value="Myb_DNA-bind_4"/>
</dbReference>
<dbReference type="CDD" id="cd00155">
    <property type="entry name" value="RasGEF"/>
    <property type="match status" value="1"/>
</dbReference>
<dbReference type="InterPro" id="IPR019804">
    <property type="entry name" value="Ras_G-nucl-exch_fac_CS"/>
</dbReference>
<dbReference type="Pfam" id="PF13837">
    <property type="entry name" value="Myb_DNA-bind_4"/>
    <property type="match status" value="1"/>
</dbReference>
<dbReference type="GO" id="GO:0005085">
    <property type="term" value="F:guanyl-nucleotide exchange factor activity"/>
    <property type="evidence" value="ECO:0007669"/>
    <property type="project" value="UniProtKB-KW"/>
</dbReference>
<comment type="caution">
    <text evidence="6">The sequence shown here is derived from an EMBL/GenBank/DDBJ whole genome shotgun (WGS) entry which is preliminary data.</text>
</comment>
<feature type="region of interest" description="Disordered" evidence="3">
    <location>
        <begin position="1"/>
        <end position="22"/>
    </location>
</feature>
<dbReference type="PROSITE" id="PS50212">
    <property type="entry name" value="RASGEF_NTER"/>
    <property type="match status" value="1"/>
</dbReference>
<dbReference type="Pfam" id="PF00617">
    <property type="entry name" value="RasGEF"/>
    <property type="match status" value="1"/>
</dbReference>
<dbReference type="GO" id="GO:0005886">
    <property type="term" value="C:plasma membrane"/>
    <property type="evidence" value="ECO:0007669"/>
    <property type="project" value="TreeGrafter"/>
</dbReference>
<feature type="region of interest" description="Disordered" evidence="3">
    <location>
        <begin position="190"/>
        <end position="258"/>
    </location>
</feature>
<accession>A0A5C6N277</accession>
<keyword evidence="1 2" id="KW-0344">Guanine-nucleotide releasing factor</keyword>
<proteinExistence type="predicted"/>
<evidence type="ECO:0000259" key="4">
    <source>
        <dbReference type="PROSITE" id="PS50009"/>
    </source>
</evidence>
<evidence type="ECO:0000256" key="2">
    <source>
        <dbReference type="PROSITE-ProRule" id="PRU00168"/>
    </source>
</evidence>
<dbReference type="Gene3D" id="1.10.10.60">
    <property type="entry name" value="Homeodomain-like"/>
    <property type="match status" value="1"/>
</dbReference>
<gene>
    <name evidence="6" type="ORF">D4764_05G0009480</name>
</gene>
<dbReference type="SMART" id="SM00229">
    <property type="entry name" value="RasGEFN"/>
    <property type="match status" value="1"/>
</dbReference>
<dbReference type="Gene3D" id="1.20.870.10">
    <property type="entry name" value="Son of sevenless (SoS) protein Chain: S domain 1"/>
    <property type="match status" value="1"/>
</dbReference>
<dbReference type="InterPro" id="IPR036964">
    <property type="entry name" value="RASGEF_cat_dom_sf"/>
</dbReference>
<feature type="domain" description="N-terminal Ras-GEF" evidence="5">
    <location>
        <begin position="441"/>
        <end position="571"/>
    </location>
</feature>
<dbReference type="PANTHER" id="PTHR23113">
    <property type="entry name" value="GUANINE NUCLEOTIDE EXCHANGE FACTOR"/>
    <property type="match status" value="1"/>
</dbReference>
<evidence type="ECO:0000256" key="3">
    <source>
        <dbReference type="SAM" id="MobiDB-lite"/>
    </source>
</evidence>
<name>A0A5C6N277_9TELE</name>
<dbReference type="GO" id="GO:0007265">
    <property type="term" value="P:Ras protein signal transduction"/>
    <property type="evidence" value="ECO:0007669"/>
    <property type="project" value="TreeGrafter"/>
</dbReference>
<dbReference type="SMART" id="SM00147">
    <property type="entry name" value="RasGEF"/>
    <property type="match status" value="1"/>
</dbReference>
<keyword evidence="7" id="KW-1185">Reference proteome</keyword>
<evidence type="ECO:0000259" key="5">
    <source>
        <dbReference type="PROSITE" id="PS50212"/>
    </source>
</evidence>
<dbReference type="PROSITE" id="PS50009">
    <property type="entry name" value="RASGEF_CAT"/>
    <property type="match status" value="1"/>
</dbReference>
<evidence type="ECO:0000256" key="1">
    <source>
        <dbReference type="ARBA" id="ARBA00022658"/>
    </source>
</evidence>
<dbReference type="Pfam" id="PF00618">
    <property type="entry name" value="RasGEF_N"/>
    <property type="match status" value="1"/>
</dbReference>
<dbReference type="FunFam" id="1.10.840.10:FF:000008">
    <property type="entry name" value="Ras-GEF domain-containing family member 1B"/>
    <property type="match status" value="1"/>
</dbReference>
<reference evidence="6 7" key="1">
    <citation type="submission" date="2019-04" db="EMBL/GenBank/DDBJ databases">
        <title>Chromosome genome assembly for Takifugu flavidus.</title>
        <authorList>
            <person name="Xiao S."/>
        </authorList>
    </citation>
    <scope>NUCLEOTIDE SEQUENCE [LARGE SCALE GENOMIC DNA]</scope>
    <source>
        <strain evidence="6">HTHZ2018</strain>
        <tissue evidence="6">Muscle</tissue>
    </source>
</reference>
<dbReference type="FunFam" id="1.10.10.60:FF:000032">
    <property type="entry name" value="Zinc finger and SCAN domain-containing 20"/>
    <property type="match status" value="1"/>
</dbReference>
<dbReference type="Proteomes" id="UP000324091">
    <property type="component" value="Chromosome 5"/>
</dbReference>